<comment type="caution">
    <text evidence="1">The sequence shown here is derived from an EMBL/GenBank/DDBJ whole genome shotgun (WGS) entry which is preliminary data.</text>
</comment>
<reference evidence="1 2" key="1">
    <citation type="submission" date="2024-11" db="EMBL/GenBank/DDBJ databases">
        <title>Adaptive evolution of stress response genes in parasites aligns with host niche diversity.</title>
        <authorList>
            <person name="Hahn C."/>
            <person name="Resl P."/>
        </authorList>
    </citation>
    <scope>NUCLEOTIDE SEQUENCE [LARGE SCALE GENOMIC DNA]</scope>
    <source>
        <strain evidence="1">EGGRZ-B1_66</strain>
        <tissue evidence="1">Body</tissue>
    </source>
</reference>
<sequence length="663" mass="76403">MQTVVASKWHMEKCECKQVFEHSTRICDCNARHPTKVLVEFDKDKNLKIIKKIIHEQDGDKCKPVIIKKVQKLVCPSKIRSVKGDCDKNTGRNHILWFELIPIRCECSWKPISMTEAMSRGYRTSEACMCPKTETERTCIPATDGKPAYVKMAMHVYQIINGECKKLYQNKMVPVQCRPGLVIKKNSCDARGTREEIREITKLHGCECRKITMSRKCDCNCIKEGDQKVTRTCDKENGVMVNEIVVQKPSEDGCACMRSHSIVREKIRCPGSEKGPIVKKGPCDLTNEEGDQYRIIDLELFTVENCQCKKKMIKKREFCGCTKDQKISKTCIDGDRFEIKVLERRLVGSVCRQVCVERKTEQIVCPKKVEKRTCDQKTGMGEVMVILYMTYECKCHKIIKRYSTRCACPDRETIVKTLPCDKDCQAVSIVKKLRMNADNKCEWQQVKRIETCCCPKPEAIPEKCDRTTDVLTKGTRSYELIDGKCSPKDHLETYITRCEAGIRVKKVKQPSGWIRVEKSYNVKQMCKCLRKFEVAYDNWSKVSKSPITHIIECPEPKMSKKCKVMPNGLPAWEMIETAWRMSSEAPTCYHREKKISEISVKCPESKVVTDSSCRFDSKRMAYVKQQIIYDFEVQRCECIPKKPIVKFTVCKCQAPKESTECNK</sequence>
<dbReference type="AlphaFoldDB" id="A0ABD2QL45"/>
<keyword evidence="2" id="KW-1185">Reference proteome</keyword>
<accession>A0ABD2QL45</accession>
<proteinExistence type="predicted"/>
<protein>
    <submittedName>
        <fullName evidence="1">Uncharacterized protein</fullName>
    </submittedName>
</protein>
<evidence type="ECO:0000313" key="1">
    <source>
        <dbReference type="EMBL" id="KAL3320258.1"/>
    </source>
</evidence>
<gene>
    <name evidence="1" type="ORF">Ciccas_001066</name>
</gene>
<evidence type="ECO:0000313" key="2">
    <source>
        <dbReference type="Proteomes" id="UP001626550"/>
    </source>
</evidence>
<dbReference type="Proteomes" id="UP001626550">
    <property type="component" value="Unassembled WGS sequence"/>
</dbReference>
<name>A0ABD2QL45_9PLAT</name>
<organism evidence="1 2">
    <name type="scientific">Cichlidogyrus casuarinus</name>
    <dbReference type="NCBI Taxonomy" id="1844966"/>
    <lineage>
        <taxon>Eukaryota</taxon>
        <taxon>Metazoa</taxon>
        <taxon>Spiralia</taxon>
        <taxon>Lophotrochozoa</taxon>
        <taxon>Platyhelminthes</taxon>
        <taxon>Monogenea</taxon>
        <taxon>Monopisthocotylea</taxon>
        <taxon>Dactylogyridea</taxon>
        <taxon>Ancyrocephalidae</taxon>
        <taxon>Cichlidogyrus</taxon>
    </lineage>
</organism>
<dbReference type="EMBL" id="JBJKFK010000065">
    <property type="protein sequence ID" value="KAL3320258.1"/>
    <property type="molecule type" value="Genomic_DNA"/>
</dbReference>